<dbReference type="InterPro" id="IPR046348">
    <property type="entry name" value="SIS_dom_sf"/>
</dbReference>
<evidence type="ECO:0000256" key="1">
    <source>
        <dbReference type="ARBA" id="ARBA00008165"/>
    </source>
</evidence>
<feature type="domain" description="SIS" evidence="8">
    <location>
        <begin position="40"/>
        <end position="183"/>
    </location>
</feature>
<evidence type="ECO:0000256" key="2">
    <source>
        <dbReference type="ARBA" id="ARBA00022737"/>
    </source>
</evidence>
<feature type="domain" description="CBS" evidence="7">
    <location>
        <begin position="208"/>
        <end position="268"/>
    </location>
</feature>
<reference evidence="10" key="1">
    <citation type="submission" date="2020-05" db="EMBL/GenBank/DDBJ databases">
        <title>Frigoriglobus tundricola gen. nov., sp. nov., a psychrotolerant cellulolytic planctomycete of the family Gemmataceae with two divergent copies of 16S rRNA gene.</title>
        <authorList>
            <person name="Kulichevskaya I.S."/>
            <person name="Ivanova A.A."/>
            <person name="Naumoff D.G."/>
            <person name="Beletsky A.V."/>
            <person name="Rijpstra W.I.C."/>
            <person name="Sinninghe Damste J.S."/>
            <person name="Mardanov A.V."/>
            <person name="Ravin N.V."/>
            <person name="Dedysh S.N."/>
        </authorList>
    </citation>
    <scope>NUCLEOTIDE SEQUENCE [LARGE SCALE GENOMIC DNA]</scope>
    <source>
        <strain evidence="10">PL17</strain>
    </source>
</reference>
<dbReference type="SUPFAM" id="SSF53697">
    <property type="entry name" value="SIS domain"/>
    <property type="match status" value="1"/>
</dbReference>
<dbReference type="EC" id="5.3.1.13" evidence="9"/>
<dbReference type="GO" id="GO:0005975">
    <property type="term" value="P:carbohydrate metabolic process"/>
    <property type="evidence" value="ECO:0007669"/>
    <property type="project" value="InterPro"/>
</dbReference>
<evidence type="ECO:0000256" key="4">
    <source>
        <dbReference type="PIRNR" id="PIRNR004692"/>
    </source>
</evidence>
<dbReference type="AlphaFoldDB" id="A0A6M5YH11"/>
<evidence type="ECO:0000313" key="10">
    <source>
        <dbReference type="Proteomes" id="UP000503447"/>
    </source>
</evidence>
<dbReference type="GO" id="GO:1901135">
    <property type="term" value="P:carbohydrate derivative metabolic process"/>
    <property type="evidence" value="ECO:0007669"/>
    <property type="project" value="InterPro"/>
</dbReference>
<dbReference type="RefSeq" id="WP_171469542.1">
    <property type="nucleotide sequence ID" value="NZ_CP053452.2"/>
</dbReference>
<name>A0A6M5YH11_9BACT</name>
<evidence type="ECO:0000313" key="9">
    <source>
        <dbReference type="EMBL" id="QJW93335.1"/>
    </source>
</evidence>
<dbReference type="InterPro" id="IPR000644">
    <property type="entry name" value="CBS_dom"/>
</dbReference>
<dbReference type="EMBL" id="CP053452">
    <property type="protein sequence ID" value="QJW93335.1"/>
    <property type="molecule type" value="Genomic_DNA"/>
</dbReference>
<keyword evidence="10" id="KW-1185">Reference proteome</keyword>
<accession>A0A6M5YH11</accession>
<keyword evidence="3 6" id="KW-0129">CBS domain</keyword>
<proteinExistence type="inferred from homology"/>
<evidence type="ECO:0000256" key="3">
    <source>
        <dbReference type="ARBA" id="ARBA00023122"/>
    </source>
</evidence>
<dbReference type="NCBIfam" id="TIGR00393">
    <property type="entry name" value="kpsF"/>
    <property type="match status" value="1"/>
</dbReference>
<dbReference type="InterPro" id="IPR050986">
    <property type="entry name" value="GutQ/KpsF_isomerases"/>
</dbReference>
<dbReference type="Proteomes" id="UP000503447">
    <property type="component" value="Chromosome"/>
</dbReference>
<dbReference type="Gene3D" id="3.40.50.10490">
    <property type="entry name" value="Glucose-6-phosphate isomerase like protein, domain 1"/>
    <property type="match status" value="1"/>
</dbReference>
<dbReference type="GO" id="GO:0019146">
    <property type="term" value="F:arabinose-5-phosphate isomerase activity"/>
    <property type="evidence" value="ECO:0007669"/>
    <property type="project" value="UniProtKB-EC"/>
</dbReference>
<dbReference type="InterPro" id="IPR001347">
    <property type="entry name" value="SIS_dom"/>
</dbReference>
<feature type="site" description="Catalytically relevant" evidence="5">
    <location>
        <position position="151"/>
    </location>
</feature>
<dbReference type="CDD" id="cd05014">
    <property type="entry name" value="SIS_Kpsf"/>
    <property type="match status" value="1"/>
</dbReference>
<comment type="similarity">
    <text evidence="1 4">Belongs to the SIS family. GutQ/KpsF subfamily.</text>
</comment>
<dbReference type="Gene3D" id="3.10.580.10">
    <property type="entry name" value="CBS-domain"/>
    <property type="match status" value="1"/>
</dbReference>
<dbReference type="GO" id="GO:0097367">
    <property type="term" value="F:carbohydrate derivative binding"/>
    <property type="evidence" value="ECO:0007669"/>
    <property type="project" value="InterPro"/>
</dbReference>
<dbReference type="Pfam" id="PF00571">
    <property type="entry name" value="CBS"/>
    <property type="match status" value="2"/>
</dbReference>
<dbReference type="PROSITE" id="PS51464">
    <property type="entry name" value="SIS"/>
    <property type="match status" value="1"/>
</dbReference>
<sequence length="348" mass="36661">MTDTTARSFDRLAFARGVLRAEAASLDVVAGRLDDGFERVAEALLTCRGRVAVIGVGKSADVGQKTVGTFNSTGTRAYTLDATRAVHGDLGAVHPDDVALLLSHSGESEELLRLLAPLKRLVTALVAITGNADGTLARAADAAIVYGPVKEACPLALAPSTSTTVMMALGDALAFALLEQRQFTADEFARFHPAGTLGRKLAVVADHMRQGDELRVAPETDTVRAVFARVRHSGRRTGAIMLVDADGRLAGLFTDSDLARLFENRQDGAIDAPIAGVMTRTPVVVAPDARVSVALDVLRTRKFSELPVVDADGRPIGMLDITDVIGLEPPAAGAESRPPLRILGRKSA</sequence>
<evidence type="ECO:0000259" key="8">
    <source>
        <dbReference type="PROSITE" id="PS51464"/>
    </source>
</evidence>
<feature type="domain" description="CBS" evidence="7">
    <location>
        <begin position="278"/>
        <end position="336"/>
    </location>
</feature>
<dbReference type="PIRSF" id="PIRSF004692">
    <property type="entry name" value="KdsD_KpsF"/>
    <property type="match status" value="1"/>
</dbReference>
<feature type="site" description="Catalytically relevant" evidence="5">
    <location>
        <position position="192"/>
    </location>
</feature>
<keyword evidence="9" id="KW-0413">Isomerase</keyword>
<evidence type="ECO:0000256" key="5">
    <source>
        <dbReference type="PIRSR" id="PIRSR004692-3"/>
    </source>
</evidence>
<dbReference type="InterPro" id="IPR046342">
    <property type="entry name" value="CBS_dom_sf"/>
</dbReference>
<gene>
    <name evidence="9" type="ORF">FTUN_0841</name>
</gene>
<feature type="site" description="Catalytically relevant" evidence="5">
    <location>
        <position position="110"/>
    </location>
</feature>
<feature type="site" description="Catalytically relevant" evidence="5">
    <location>
        <position position="58"/>
    </location>
</feature>
<dbReference type="PROSITE" id="PS51371">
    <property type="entry name" value="CBS"/>
    <property type="match status" value="2"/>
</dbReference>
<dbReference type="KEGG" id="ftj:FTUN_0841"/>
<evidence type="ECO:0000259" key="7">
    <source>
        <dbReference type="PROSITE" id="PS51371"/>
    </source>
</evidence>
<organism evidence="9 10">
    <name type="scientific">Frigoriglobus tundricola</name>
    <dbReference type="NCBI Taxonomy" id="2774151"/>
    <lineage>
        <taxon>Bacteria</taxon>
        <taxon>Pseudomonadati</taxon>
        <taxon>Planctomycetota</taxon>
        <taxon>Planctomycetia</taxon>
        <taxon>Gemmatales</taxon>
        <taxon>Gemmataceae</taxon>
        <taxon>Frigoriglobus</taxon>
    </lineage>
</organism>
<keyword evidence="2" id="KW-0677">Repeat</keyword>
<dbReference type="PANTHER" id="PTHR42745:SF1">
    <property type="entry name" value="ARABINOSE 5-PHOSPHATE ISOMERASE KDSD"/>
    <property type="match status" value="1"/>
</dbReference>
<dbReference type="Pfam" id="PF01380">
    <property type="entry name" value="SIS"/>
    <property type="match status" value="1"/>
</dbReference>
<dbReference type="InterPro" id="IPR004800">
    <property type="entry name" value="KdsD/KpsF-type"/>
</dbReference>
<evidence type="ECO:0000256" key="6">
    <source>
        <dbReference type="PROSITE-ProRule" id="PRU00703"/>
    </source>
</evidence>
<dbReference type="PANTHER" id="PTHR42745">
    <property type="match status" value="1"/>
</dbReference>
<dbReference type="InterPro" id="IPR035474">
    <property type="entry name" value="SIS_Kpsf"/>
</dbReference>
<protein>
    <submittedName>
        <fullName evidence="9">D-arabinose-5-phosphate isomerase</fullName>
        <ecNumber evidence="9">5.3.1.13</ecNumber>
    </submittedName>
</protein>
<dbReference type="SMART" id="SM00116">
    <property type="entry name" value="CBS"/>
    <property type="match status" value="2"/>
</dbReference>